<evidence type="ECO:0000256" key="6">
    <source>
        <dbReference type="ARBA" id="ARBA00022777"/>
    </source>
</evidence>
<dbReference type="Pfam" id="PF02518">
    <property type="entry name" value="HATPase_c"/>
    <property type="match status" value="1"/>
</dbReference>
<keyword evidence="10" id="KW-0472">Membrane</keyword>
<organism evidence="12 13">
    <name type="scientific">Paractinoplanes lichenicola</name>
    <dbReference type="NCBI Taxonomy" id="2802976"/>
    <lineage>
        <taxon>Bacteria</taxon>
        <taxon>Bacillati</taxon>
        <taxon>Actinomycetota</taxon>
        <taxon>Actinomycetes</taxon>
        <taxon>Micromonosporales</taxon>
        <taxon>Micromonosporaceae</taxon>
        <taxon>Paractinoplanes</taxon>
    </lineage>
</organism>
<dbReference type="EMBL" id="JAENHO010000002">
    <property type="protein sequence ID" value="MBL7254108.1"/>
    <property type="molecule type" value="Genomic_DNA"/>
</dbReference>
<dbReference type="Proteomes" id="UP000598996">
    <property type="component" value="Unassembled WGS sequence"/>
</dbReference>
<evidence type="ECO:0000259" key="11">
    <source>
        <dbReference type="SMART" id="SM00387"/>
    </source>
</evidence>
<feature type="region of interest" description="Disordered" evidence="9">
    <location>
        <begin position="331"/>
        <end position="455"/>
    </location>
</feature>
<dbReference type="InterPro" id="IPR011712">
    <property type="entry name" value="Sig_transdc_His_kin_sub3_dim/P"/>
</dbReference>
<evidence type="ECO:0000256" key="4">
    <source>
        <dbReference type="ARBA" id="ARBA00022679"/>
    </source>
</evidence>
<feature type="compositionally biased region" description="Low complexity" evidence="9">
    <location>
        <begin position="410"/>
        <end position="443"/>
    </location>
</feature>
<dbReference type="Gene3D" id="3.30.565.10">
    <property type="entry name" value="Histidine kinase-like ATPase, C-terminal domain"/>
    <property type="match status" value="1"/>
</dbReference>
<keyword evidence="6 12" id="KW-0418">Kinase</keyword>
<feature type="transmembrane region" description="Helical" evidence="10">
    <location>
        <begin position="66"/>
        <end position="94"/>
    </location>
</feature>
<evidence type="ECO:0000256" key="3">
    <source>
        <dbReference type="ARBA" id="ARBA00022553"/>
    </source>
</evidence>
<dbReference type="InterPro" id="IPR050482">
    <property type="entry name" value="Sensor_HK_TwoCompSys"/>
</dbReference>
<dbReference type="PANTHER" id="PTHR24421">
    <property type="entry name" value="NITRATE/NITRITE SENSOR PROTEIN NARX-RELATED"/>
    <property type="match status" value="1"/>
</dbReference>
<feature type="compositionally biased region" description="Pro residues" evidence="9">
    <location>
        <begin position="352"/>
        <end position="369"/>
    </location>
</feature>
<keyword evidence="10" id="KW-1133">Transmembrane helix</keyword>
<dbReference type="CDD" id="cd16917">
    <property type="entry name" value="HATPase_UhpB-NarQ-NarX-like"/>
    <property type="match status" value="1"/>
</dbReference>
<evidence type="ECO:0000313" key="12">
    <source>
        <dbReference type="EMBL" id="MBL7254108.1"/>
    </source>
</evidence>
<accession>A0ABS1VHC0</accession>
<name>A0ABS1VHC0_9ACTN</name>
<feature type="transmembrane region" description="Helical" evidence="10">
    <location>
        <begin position="106"/>
        <end position="125"/>
    </location>
</feature>
<feature type="compositionally biased region" description="Pro residues" evidence="9">
    <location>
        <begin position="379"/>
        <end position="393"/>
    </location>
</feature>
<comment type="catalytic activity">
    <reaction evidence="1">
        <text>ATP + protein L-histidine = ADP + protein N-phospho-L-histidine.</text>
        <dbReference type="EC" id="2.7.13.3"/>
    </reaction>
</comment>
<keyword evidence="4" id="KW-0808">Transferase</keyword>
<proteinExistence type="predicted"/>
<dbReference type="SMART" id="SM00387">
    <property type="entry name" value="HATPase_c"/>
    <property type="match status" value="1"/>
</dbReference>
<sequence length="455" mass="47658">MTLGALSGAAEGLFLIVAGLVWVSPGRAVVAGHAREIAAWERRRLSLPPVHTPDERRVVAYLAARLWPAFLGTITVSLFLTGLVLVVIVVRAFATGQMGVLDLLGQALIGSALLALNIQAVGSVLRLDRWLAHRLLETGSRDALEQRITELTATRAGVMAAVDAERRRIERDLHDGLQQRLVALGMLLGRARRSRDADQAATLLAQAHDDAQRALDELREVAWRVYPSALDHGTLDDALTMVAQRSAVPVRIAYRLDERPPPQVETVLYFVACEAITNAAKHSGATVIDIEIDASATEFEMHIRDDGQGGADPTGSGLQGLSRRVAALDGHFTLHSPTGGGTTIQVTLPQAPTTPPPSHPAPHPPPAAAPQPAATSRPTPYPTTPPQPTPAAGPVPHTIPATPLPPAATPGPAIQSQPPAPTQPAAASPTATTPGPAAHTRPTQATPGLSPGGEG</sequence>
<evidence type="ECO:0000313" key="13">
    <source>
        <dbReference type="Proteomes" id="UP000598996"/>
    </source>
</evidence>
<gene>
    <name evidence="12" type="ORF">JKJ07_07275</name>
</gene>
<evidence type="ECO:0000256" key="7">
    <source>
        <dbReference type="ARBA" id="ARBA00022840"/>
    </source>
</evidence>
<keyword evidence="10" id="KW-0812">Transmembrane</keyword>
<evidence type="ECO:0000256" key="5">
    <source>
        <dbReference type="ARBA" id="ARBA00022741"/>
    </source>
</evidence>
<evidence type="ECO:0000256" key="1">
    <source>
        <dbReference type="ARBA" id="ARBA00000085"/>
    </source>
</evidence>
<protein>
    <recommendedName>
        <fullName evidence="2">histidine kinase</fullName>
        <ecNumber evidence="2">2.7.13.3</ecNumber>
    </recommendedName>
</protein>
<dbReference type="Gene3D" id="1.20.5.1930">
    <property type="match status" value="1"/>
</dbReference>
<dbReference type="InterPro" id="IPR036890">
    <property type="entry name" value="HATPase_C_sf"/>
</dbReference>
<keyword evidence="8" id="KW-0902">Two-component regulatory system</keyword>
<dbReference type="EC" id="2.7.13.3" evidence="2"/>
<keyword evidence="3" id="KW-0597">Phosphoprotein</keyword>
<comment type="caution">
    <text evidence="12">The sequence shown here is derived from an EMBL/GenBank/DDBJ whole genome shotgun (WGS) entry which is preliminary data.</text>
</comment>
<evidence type="ECO:0000256" key="10">
    <source>
        <dbReference type="SAM" id="Phobius"/>
    </source>
</evidence>
<reference evidence="12 13" key="1">
    <citation type="submission" date="2021-01" db="EMBL/GenBank/DDBJ databases">
        <title>Actinoplanes sp. nov. LDG1-01 isolated from lichen.</title>
        <authorList>
            <person name="Saeng-In P."/>
            <person name="Phongsopitanun W."/>
            <person name="Kanchanasin P."/>
            <person name="Yuki M."/>
            <person name="Kudo T."/>
            <person name="Ohkuma M."/>
            <person name="Tanasupawat S."/>
        </authorList>
    </citation>
    <scope>NUCLEOTIDE SEQUENCE [LARGE SCALE GENOMIC DNA]</scope>
    <source>
        <strain evidence="12 13">LDG1-01</strain>
    </source>
</reference>
<evidence type="ECO:0000256" key="8">
    <source>
        <dbReference type="ARBA" id="ARBA00023012"/>
    </source>
</evidence>
<keyword evidence="7" id="KW-0067">ATP-binding</keyword>
<evidence type="ECO:0000256" key="9">
    <source>
        <dbReference type="SAM" id="MobiDB-lite"/>
    </source>
</evidence>
<dbReference type="InterPro" id="IPR003594">
    <property type="entry name" value="HATPase_dom"/>
</dbReference>
<dbReference type="PANTHER" id="PTHR24421:SF10">
    <property type="entry name" value="NITRATE_NITRITE SENSOR PROTEIN NARQ"/>
    <property type="match status" value="1"/>
</dbReference>
<keyword evidence="5" id="KW-0547">Nucleotide-binding</keyword>
<feature type="domain" description="Histidine kinase/HSP90-like ATPase" evidence="11">
    <location>
        <begin position="263"/>
        <end position="352"/>
    </location>
</feature>
<dbReference type="Pfam" id="PF07730">
    <property type="entry name" value="HisKA_3"/>
    <property type="match status" value="1"/>
</dbReference>
<feature type="transmembrane region" description="Helical" evidence="10">
    <location>
        <begin position="12"/>
        <end position="34"/>
    </location>
</feature>
<dbReference type="SUPFAM" id="SSF55874">
    <property type="entry name" value="ATPase domain of HSP90 chaperone/DNA topoisomerase II/histidine kinase"/>
    <property type="match status" value="1"/>
</dbReference>
<keyword evidence="13" id="KW-1185">Reference proteome</keyword>
<evidence type="ECO:0000256" key="2">
    <source>
        <dbReference type="ARBA" id="ARBA00012438"/>
    </source>
</evidence>
<dbReference type="GO" id="GO:0016301">
    <property type="term" value="F:kinase activity"/>
    <property type="evidence" value="ECO:0007669"/>
    <property type="project" value="UniProtKB-KW"/>
</dbReference>